<dbReference type="STRING" id="888268.A0A1E5W1P8"/>
<name>A0A1E5W1P8_9POAL</name>
<evidence type="ECO:0000313" key="1">
    <source>
        <dbReference type="EMBL" id="OEL31261.1"/>
    </source>
</evidence>
<organism evidence="1 2">
    <name type="scientific">Dichanthelium oligosanthes</name>
    <dbReference type="NCBI Taxonomy" id="888268"/>
    <lineage>
        <taxon>Eukaryota</taxon>
        <taxon>Viridiplantae</taxon>
        <taxon>Streptophyta</taxon>
        <taxon>Embryophyta</taxon>
        <taxon>Tracheophyta</taxon>
        <taxon>Spermatophyta</taxon>
        <taxon>Magnoliopsida</taxon>
        <taxon>Liliopsida</taxon>
        <taxon>Poales</taxon>
        <taxon>Poaceae</taxon>
        <taxon>PACMAD clade</taxon>
        <taxon>Panicoideae</taxon>
        <taxon>Panicodae</taxon>
        <taxon>Paniceae</taxon>
        <taxon>Dichantheliinae</taxon>
        <taxon>Dichanthelium</taxon>
    </lineage>
</organism>
<dbReference type="PANTHER" id="PTHR34591:SF52">
    <property type="entry name" value="F-BOX DOMAIN-CONTAINING PROTEIN"/>
    <property type="match status" value="1"/>
</dbReference>
<dbReference type="EMBL" id="LWDX02023834">
    <property type="protein sequence ID" value="OEL31261.1"/>
    <property type="molecule type" value="Genomic_DNA"/>
</dbReference>
<dbReference type="OrthoDB" id="693752at2759"/>
<gene>
    <name evidence="1" type="ORF">BAE44_0007718</name>
</gene>
<dbReference type="Proteomes" id="UP000095767">
    <property type="component" value="Unassembled WGS sequence"/>
</dbReference>
<protein>
    <submittedName>
        <fullName evidence="1">Uncharacterized protein</fullName>
    </submittedName>
</protein>
<keyword evidence="2" id="KW-1185">Reference proteome</keyword>
<evidence type="ECO:0000313" key="2">
    <source>
        <dbReference type="Proteomes" id="UP000095767"/>
    </source>
</evidence>
<accession>A0A1E5W1P8</accession>
<proteinExistence type="predicted"/>
<reference evidence="1 2" key="1">
    <citation type="submission" date="2016-09" db="EMBL/GenBank/DDBJ databases">
        <title>The draft genome of Dichanthelium oligosanthes: A C3 panicoid grass species.</title>
        <authorList>
            <person name="Studer A.J."/>
            <person name="Schnable J.C."/>
            <person name="Brutnell T.P."/>
        </authorList>
    </citation>
    <scope>NUCLEOTIDE SEQUENCE [LARGE SCALE GENOMIC DNA]</scope>
    <source>
        <strain evidence="2">cv. Kellogg 1175</strain>
        <tissue evidence="1">Leaf</tissue>
    </source>
</reference>
<sequence>MGSGDQSKCPPQFYLGKSKAGVYYASVHVYDCRLQVWSYRDRGDVPWLLRYCHEEDDDDVCCDDEDGNNDEGQLEWSSNIEDIPESEEDGAGGCCKGDGGNDSDDWAKRYYYCDREYIDFLGFHPYKEIVCLYQSLQRAIAYHLNCSKIQDAGGLDLHRSTERIEMPYPYTPCWMGMFPEKD</sequence>
<comment type="caution">
    <text evidence="1">The sequence shown here is derived from an EMBL/GenBank/DDBJ whole genome shotgun (WGS) entry which is preliminary data.</text>
</comment>
<dbReference type="AlphaFoldDB" id="A0A1E5W1P8"/>
<dbReference type="PANTHER" id="PTHR34591">
    <property type="entry name" value="OS03G0653100 PROTEIN-RELATED"/>
    <property type="match status" value="1"/>
</dbReference>